<dbReference type="Gene3D" id="3.40.50.2000">
    <property type="entry name" value="Glycogen Phosphorylase B"/>
    <property type="match status" value="1"/>
</dbReference>
<keyword evidence="5" id="KW-1185">Reference proteome</keyword>
<dbReference type="PANTHER" id="PTHR12526">
    <property type="entry name" value="GLYCOSYLTRANSFERASE"/>
    <property type="match status" value="1"/>
</dbReference>
<protein>
    <recommendedName>
        <fullName evidence="3">Glycosyl transferase family 1 domain-containing protein</fullName>
    </recommendedName>
</protein>
<dbReference type="CDD" id="cd03801">
    <property type="entry name" value="GT4_PimA-like"/>
    <property type="match status" value="1"/>
</dbReference>
<keyword evidence="2" id="KW-0808">Transferase</keyword>
<reference evidence="5" key="1">
    <citation type="journal article" date="2019" name="Int. J. Syst. Evol. Microbiol.">
        <title>The Global Catalogue of Microorganisms (GCM) 10K type strain sequencing project: providing services to taxonomists for standard genome sequencing and annotation.</title>
        <authorList>
            <consortium name="The Broad Institute Genomics Platform"/>
            <consortium name="The Broad Institute Genome Sequencing Center for Infectious Disease"/>
            <person name="Wu L."/>
            <person name="Ma J."/>
        </authorList>
    </citation>
    <scope>NUCLEOTIDE SEQUENCE [LARGE SCALE GENOMIC DNA]</scope>
    <source>
        <strain evidence="5">JCM 17975</strain>
    </source>
</reference>
<evidence type="ECO:0000259" key="3">
    <source>
        <dbReference type="Pfam" id="PF00534"/>
    </source>
</evidence>
<sequence>MRHVLVVALHDGFYSAATGAGLSNQALLAAVAEHLPDGTDLVVAPVHLDPTSPEHDHTAHQRTLAILDRVPHEVIPLSNGTGGQTRFGDLSAFQHLAKDSARVIKDLKRDYGSGAFVAIDRPFVGLGPHLSDDSLWNIVYLPRSSALHHADVEHTDWESRGLIGWLRAGATIGAISTHMRELLQDQAVPADRILDVPNGLTGAVVPLSAAPPIPPEAENGFLLAFGRAAPYKGFDDLLDALDHLRSRGVPVPHLVLAAVTDDGGPSAYQLHLRRRCSDLAVTLWTRFNRGIPGLLGHPALGGVIVPSRVEPFGRIPLEAFIAGAGPVVATTVGGLTDTVIDGVTGYTAAPRSPIALADAIQRALNADPQTIALMGLEGRQLAADRDYTRTIGALVEHLLDRRPMTC</sequence>
<comment type="caution">
    <text evidence="4">The sequence shown here is derived from an EMBL/GenBank/DDBJ whole genome shotgun (WGS) entry which is preliminary data.</text>
</comment>
<organism evidence="4 5">
    <name type="scientific">Promicromonospora umidemergens</name>
    <dbReference type="NCBI Taxonomy" id="629679"/>
    <lineage>
        <taxon>Bacteria</taxon>
        <taxon>Bacillati</taxon>
        <taxon>Actinomycetota</taxon>
        <taxon>Actinomycetes</taxon>
        <taxon>Micrococcales</taxon>
        <taxon>Promicromonosporaceae</taxon>
        <taxon>Promicromonospora</taxon>
    </lineage>
</organism>
<evidence type="ECO:0000313" key="4">
    <source>
        <dbReference type="EMBL" id="GAA4712825.1"/>
    </source>
</evidence>
<keyword evidence="1" id="KW-0328">Glycosyltransferase</keyword>
<feature type="domain" description="Glycosyl transferase family 1" evidence="3">
    <location>
        <begin position="218"/>
        <end position="367"/>
    </location>
</feature>
<evidence type="ECO:0000313" key="5">
    <source>
        <dbReference type="Proteomes" id="UP001500843"/>
    </source>
</evidence>
<dbReference type="InterPro" id="IPR001296">
    <property type="entry name" value="Glyco_trans_1"/>
</dbReference>
<proteinExistence type="predicted"/>
<evidence type="ECO:0000256" key="2">
    <source>
        <dbReference type="ARBA" id="ARBA00022679"/>
    </source>
</evidence>
<gene>
    <name evidence="4" type="ORF">GCM10023198_39680</name>
</gene>
<accession>A0ABP8XT70</accession>
<dbReference type="EMBL" id="BAABHM010000017">
    <property type="protein sequence ID" value="GAA4712825.1"/>
    <property type="molecule type" value="Genomic_DNA"/>
</dbReference>
<dbReference type="Proteomes" id="UP001500843">
    <property type="component" value="Unassembled WGS sequence"/>
</dbReference>
<dbReference type="SUPFAM" id="SSF53756">
    <property type="entry name" value="UDP-Glycosyltransferase/glycogen phosphorylase"/>
    <property type="match status" value="1"/>
</dbReference>
<dbReference type="PANTHER" id="PTHR12526:SF510">
    <property type="entry name" value="D-INOSITOL 3-PHOSPHATE GLYCOSYLTRANSFERASE"/>
    <property type="match status" value="1"/>
</dbReference>
<evidence type="ECO:0000256" key="1">
    <source>
        <dbReference type="ARBA" id="ARBA00022676"/>
    </source>
</evidence>
<dbReference type="Pfam" id="PF00534">
    <property type="entry name" value="Glycos_transf_1"/>
    <property type="match status" value="1"/>
</dbReference>
<name>A0ABP8XT70_9MICO</name>